<dbReference type="InterPro" id="IPR023614">
    <property type="entry name" value="Porin_dom_sf"/>
</dbReference>
<protein>
    <recommendedName>
        <fullName evidence="6">Outer membrane porin</fullName>
    </recommendedName>
</protein>
<keyword evidence="2" id="KW-0813">Transport</keyword>
<geneLocation type="plasmid" evidence="5"/>
<dbReference type="Gene3D" id="2.40.160.10">
    <property type="entry name" value="Porin"/>
    <property type="match status" value="1"/>
</dbReference>
<evidence type="ECO:0008006" key="6">
    <source>
        <dbReference type="Google" id="ProtNLM"/>
    </source>
</evidence>
<dbReference type="GO" id="GO:0015288">
    <property type="term" value="F:porin activity"/>
    <property type="evidence" value="ECO:0007669"/>
    <property type="project" value="TreeGrafter"/>
</dbReference>
<dbReference type="GO" id="GO:0016020">
    <property type="term" value="C:membrane"/>
    <property type="evidence" value="ECO:0007669"/>
    <property type="project" value="InterPro"/>
</dbReference>
<name>A0A024EKJ4_9PSED</name>
<dbReference type="PANTHER" id="PTHR34596">
    <property type="entry name" value="CHITOPORIN"/>
    <property type="match status" value="1"/>
</dbReference>
<organism evidence="4 5">
    <name type="scientific">Pseudomonas mandelii JR-1</name>
    <dbReference type="NCBI Taxonomy" id="1147786"/>
    <lineage>
        <taxon>Bacteria</taxon>
        <taxon>Pseudomonadati</taxon>
        <taxon>Pseudomonadota</taxon>
        <taxon>Gammaproteobacteria</taxon>
        <taxon>Pseudomonadales</taxon>
        <taxon>Pseudomonadaceae</taxon>
        <taxon>Pseudomonas</taxon>
    </lineage>
</organism>
<evidence type="ECO:0000313" key="4">
    <source>
        <dbReference type="EMBL" id="AHZ73307.1"/>
    </source>
</evidence>
<dbReference type="InterPro" id="IPR005318">
    <property type="entry name" value="OM_porin_bac"/>
</dbReference>
<gene>
    <name evidence="4" type="ORF">OU5_P0055</name>
</gene>
<dbReference type="Pfam" id="PF03573">
    <property type="entry name" value="OprD"/>
    <property type="match status" value="1"/>
</dbReference>
<sequence>MANTSIDGLALQGDRLHSMSEPNFSSMRDGLTTFYAGTVDSPWIAYFGSDYTVNDNVGISLYTSRLKDTWNQYYAGTTLSYLLSDDVALIGGLNYYNAVDEGKQQLGSFDNNIWSGKVGGTVRCSYPGWIALPSVLIAAAASSCVCGRFPRHEFDRRLVRTRTGAGSLSARIHGCHGSHRLTELSHRAAGFQFPREYQILTGALA</sequence>
<proteinExistence type="inferred from homology"/>
<dbReference type="EMBL" id="CP005961">
    <property type="protein sequence ID" value="AHZ73307.1"/>
    <property type="molecule type" value="Genomic_DNA"/>
</dbReference>
<dbReference type="HOGENOM" id="CLU_1336579_0_0_6"/>
<accession>A0A024EKJ4</accession>
<evidence type="ECO:0000256" key="2">
    <source>
        <dbReference type="ARBA" id="ARBA00022448"/>
    </source>
</evidence>
<dbReference type="PANTHER" id="PTHR34596:SF2">
    <property type="entry name" value="CHITOPORIN"/>
    <property type="match status" value="1"/>
</dbReference>
<reference evidence="4 5" key="1">
    <citation type="journal article" date="2012" name="J. Bacteriol.">
        <title>Genome sequence of cold-adapted Pseudomonas mandelii strain JR-1.</title>
        <authorList>
            <person name="Jang S.H."/>
            <person name="Kim J."/>
            <person name="Kim J."/>
            <person name="Hong S."/>
            <person name="Lee C."/>
        </authorList>
    </citation>
    <scope>NUCLEOTIDE SEQUENCE [LARGE SCALE GENOMIC DNA]</scope>
    <source>
        <strain evidence="4 5">JR-1</strain>
        <plasmid evidence="5">Plasmid</plasmid>
    </source>
</reference>
<evidence type="ECO:0000256" key="3">
    <source>
        <dbReference type="ARBA" id="ARBA00022729"/>
    </source>
</evidence>
<evidence type="ECO:0000313" key="5">
    <source>
        <dbReference type="Proteomes" id="UP000026913"/>
    </source>
</evidence>
<dbReference type="AlphaFoldDB" id="A0A024EKJ4"/>
<comment type="similarity">
    <text evidence="1">Belongs to the outer membrane porin (Opr) (TC 1.B.25) family.</text>
</comment>
<keyword evidence="3" id="KW-0732">Signal</keyword>
<dbReference type="KEGG" id="pman:OU5_P0055"/>
<evidence type="ECO:0000256" key="1">
    <source>
        <dbReference type="ARBA" id="ARBA00009075"/>
    </source>
</evidence>
<dbReference type="Proteomes" id="UP000026913">
    <property type="component" value="Plasmid unnamed"/>
</dbReference>
<keyword evidence="4" id="KW-0614">Plasmid</keyword>